<dbReference type="EMBL" id="VIIS01001477">
    <property type="protein sequence ID" value="KAF0297659.1"/>
    <property type="molecule type" value="Genomic_DNA"/>
</dbReference>
<feature type="transmembrane region" description="Helical" evidence="9">
    <location>
        <begin position="493"/>
        <end position="516"/>
    </location>
</feature>
<dbReference type="PROSITE" id="PS50156">
    <property type="entry name" value="SSD"/>
    <property type="match status" value="1"/>
</dbReference>
<feature type="domain" description="SSD" evidence="10">
    <location>
        <begin position="431"/>
        <end position="591"/>
    </location>
</feature>
<feature type="compositionally biased region" description="Gly residues" evidence="8">
    <location>
        <begin position="1170"/>
        <end position="1180"/>
    </location>
</feature>
<dbReference type="NCBIfam" id="TIGR00918">
    <property type="entry name" value="2A060602"/>
    <property type="match status" value="1"/>
</dbReference>
<organism evidence="11 12">
    <name type="scientific">Amphibalanus amphitrite</name>
    <name type="common">Striped barnacle</name>
    <name type="synonym">Balanus amphitrite</name>
    <dbReference type="NCBI Taxonomy" id="1232801"/>
    <lineage>
        <taxon>Eukaryota</taxon>
        <taxon>Metazoa</taxon>
        <taxon>Ecdysozoa</taxon>
        <taxon>Arthropoda</taxon>
        <taxon>Crustacea</taxon>
        <taxon>Multicrustacea</taxon>
        <taxon>Cirripedia</taxon>
        <taxon>Thoracica</taxon>
        <taxon>Thoracicalcarea</taxon>
        <taxon>Balanomorpha</taxon>
        <taxon>Balanoidea</taxon>
        <taxon>Balanidae</taxon>
        <taxon>Amphibalaninae</taxon>
        <taxon>Amphibalanus</taxon>
    </lineage>
</organism>
<evidence type="ECO:0000256" key="9">
    <source>
        <dbReference type="SAM" id="Phobius"/>
    </source>
</evidence>
<dbReference type="SUPFAM" id="SSF82866">
    <property type="entry name" value="Multidrug efflux transporter AcrB transmembrane domain"/>
    <property type="match status" value="2"/>
</dbReference>
<evidence type="ECO:0000256" key="2">
    <source>
        <dbReference type="ARBA" id="ARBA00005585"/>
    </source>
</evidence>
<proteinExistence type="inferred from homology"/>
<evidence type="ECO:0000256" key="7">
    <source>
        <dbReference type="ARBA" id="ARBA00023180"/>
    </source>
</evidence>
<dbReference type="InterPro" id="IPR004766">
    <property type="entry name" value="TM_rcpt_patched"/>
</dbReference>
<feature type="transmembrane region" description="Helical" evidence="9">
    <location>
        <begin position="1099"/>
        <end position="1129"/>
    </location>
</feature>
<feature type="transmembrane region" description="Helical" evidence="9">
    <location>
        <begin position="432"/>
        <end position="451"/>
    </location>
</feature>
<keyword evidence="4 9" id="KW-1133">Transmembrane helix</keyword>
<feature type="transmembrane region" description="Helical" evidence="9">
    <location>
        <begin position="705"/>
        <end position="723"/>
    </location>
</feature>
<dbReference type="Proteomes" id="UP000440578">
    <property type="component" value="Unassembled WGS sequence"/>
</dbReference>
<feature type="transmembrane region" description="Helical" evidence="9">
    <location>
        <begin position="537"/>
        <end position="560"/>
    </location>
</feature>
<keyword evidence="12" id="KW-1185">Reference proteome</keyword>
<feature type="transmembrane region" description="Helical" evidence="9">
    <location>
        <begin position="1031"/>
        <end position="1055"/>
    </location>
</feature>
<sequence>MTVKGSGGGTHVDAEKQLEPPPPDSVSCSDEFLLRPSWTDARLALRQVNKGHAEGNRAALWVRAHTQSYLFHTGRLVQSHAGKILFVGVLLLATLCIGLKNIPLQTDVEDLWVEEGGRLQRELEYVRSSLGAGSGSLHQIVVQTPRDAPGSVLRPDALLAHLEVIQAASQVTVDMYDITWKLKDLCFAPSFPSYEEHLVDKVMEKLIPCSFVTPLDCFWEGSKLLGPDFPVSLPQMPGKLQWTSLDPEKVFSMMSNQFGPSFQFDSLRKYMKGAGITSGYQRRPCLNPSDPECPETASNRASGVPPDVGAELTGGCYGFATRHMHWPEQLIVGGTEKNRTGHITRAAAFQTVIQLMGEKNLFEFWAGNWKTHNMDWNMAMAKSILDAWQVKFSEEVKRQTERQEQQKTPYRIHSYSMESLDKILQQFATPDMTRLTIGYGLMLVYGFFSLVRWSDPVRSQGGLGVAGVLLVTLSVTAGLGLCGLAGIPSNASTTQIIPFLALGLGVDDMFLLALTYSTTDLSHTPPQDHVGEVLKRAGVSVLLTSLCNVMAFLSAAILPIPALRHFSLQAGILVLFNVLSILFIFPAMLSLDLRRRRARAYDIVCCWSERPAGDAAAEPSSEGAPRRAEPPAARPGPPPPSVFTITAPPLPVDAGVKTAPPSLTAAPAPASARVVRCSAAGRWLDLPWLVRRYYSVWLLRRPVRLLVLLASLAAAGLGVWGAAQLRDGLDLTDVVPRGSDEFAFLEAQRRYFGFFEMVAVTQGDFEYPTNQELLHQYHQAFTRVPSVIKNDDGGLPDFWLALFRDWLIDLQSAFDRDWRLGLIDNERWHQNASEEGVLAYKLLVQTGRVDDPINKSQLPRNRLVENGIINPKAFYNYLTAWASNDALAYSASGAQLRPEPKQWLHVPGDVELLIPKSQALVYAQIPFALSGLSDTEAIVDMIAAVRRVCRRFEERGLPNFPAGVPFTFWEQYASLRFFLGLALVCVFAAVTLVLAVTLMSVWAAAVAVAVIGLTLLQLLGVMGLLGLRLSAIPATVLIMAVGLGVQFTVHVLLGFQTSLGDRATRVQRSLEQMFQPVFHGAISTFVGVLMLAFSDFDFIVRYFFCVLASLVLLGLVNGLAVLPVLLCWLGPPAEVRPRLGGAVLPAPSPEPSPPRVRGPRVYRSASLGKAAGGGGGGGGSRRLQPAESRLSLSTISEESSGSAASGGRRERRTHDIVVEPRLVVETCYPDGAEPDDGRCLTTKVTATTHVKVEVHTPECGTETGRRGSRRARATATPPPYVERRSSTK</sequence>
<dbReference type="GO" id="GO:0008158">
    <property type="term" value="F:hedgehog receptor activity"/>
    <property type="evidence" value="ECO:0007669"/>
    <property type="project" value="InterPro"/>
</dbReference>
<feature type="transmembrane region" description="Helical" evidence="9">
    <location>
        <begin position="1001"/>
        <end position="1025"/>
    </location>
</feature>
<evidence type="ECO:0000256" key="6">
    <source>
        <dbReference type="ARBA" id="ARBA00023170"/>
    </source>
</evidence>
<gene>
    <name evidence="11" type="primary">ptc_0</name>
    <name evidence="11" type="ORF">FJT64_004870</name>
</gene>
<evidence type="ECO:0000313" key="11">
    <source>
        <dbReference type="EMBL" id="KAF0297659.1"/>
    </source>
</evidence>
<keyword evidence="5 9" id="KW-0472">Membrane</keyword>
<feature type="region of interest" description="Disordered" evidence="8">
    <location>
        <begin position="1"/>
        <end position="26"/>
    </location>
</feature>
<feature type="transmembrane region" description="Helical" evidence="9">
    <location>
        <begin position="975"/>
        <end position="994"/>
    </location>
</feature>
<keyword evidence="3 9" id="KW-0812">Transmembrane</keyword>
<dbReference type="PANTHER" id="PTHR46022:SF1">
    <property type="entry name" value="PROTEIN PATCHED"/>
    <property type="match status" value="1"/>
</dbReference>
<dbReference type="GO" id="GO:0005886">
    <property type="term" value="C:plasma membrane"/>
    <property type="evidence" value="ECO:0007669"/>
    <property type="project" value="TreeGrafter"/>
</dbReference>
<feature type="region of interest" description="Disordered" evidence="8">
    <location>
        <begin position="1167"/>
        <end position="1214"/>
    </location>
</feature>
<feature type="transmembrane region" description="Helical" evidence="9">
    <location>
        <begin position="566"/>
        <end position="589"/>
    </location>
</feature>
<comment type="similarity">
    <text evidence="2">Belongs to the patched family.</text>
</comment>
<feature type="compositionally biased region" description="Gly residues" evidence="8">
    <location>
        <begin position="1"/>
        <end position="10"/>
    </location>
</feature>
<evidence type="ECO:0000256" key="1">
    <source>
        <dbReference type="ARBA" id="ARBA00004141"/>
    </source>
</evidence>
<feature type="region of interest" description="Disordered" evidence="8">
    <location>
        <begin position="613"/>
        <end position="640"/>
    </location>
</feature>
<comment type="caution">
    <text evidence="11">The sequence shown here is derived from an EMBL/GenBank/DDBJ whole genome shotgun (WGS) entry which is preliminary data.</text>
</comment>
<feature type="region of interest" description="Disordered" evidence="8">
    <location>
        <begin position="1255"/>
        <end position="1288"/>
    </location>
</feature>
<evidence type="ECO:0000256" key="8">
    <source>
        <dbReference type="SAM" id="MobiDB-lite"/>
    </source>
</evidence>
<protein>
    <submittedName>
        <fullName evidence="11">Protein patched</fullName>
    </submittedName>
</protein>
<feature type="transmembrane region" description="Helical" evidence="9">
    <location>
        <begin position="1076"/>
        <end position="1093"/>
    </location>
</feature>
<dbReference type="OrthoDB" id="5873834at2759"/>
<name>A0A6A4VXR7_AMPAM</name>
<accession>A0A6A4VXR7</accession>
<evidence type="ECO:0000313" key="12">
    <source>
        <dbReference type="Proteomes" id="UP000440578"/>
    </source>
</evidence>
<evidence type="ECO:0000256" key="5">
    <source>
        <dbReference type="ARBA" id="ARBA00023136"/>
    </source>
</evidence>
<keyword evidence="6" id="KW-0675">Receptor</keyword>
<dbReference type="InterPro" id="IPR000731">
    <property type="entry name" value="SSD"/>
</dbReference>
<feature type="transmembrane region" description="Helical" evidence="9">
    <location>
        <begin position="463"/>
        <end position="487"/>
    </location>
</feature>
<dbReference type="PANTHER" id="PTHR46022">
    <property type="entry name" value="PROTEIN PATCHED"/>
    <property type="match status" value="1"/>
</dbReference>
<dbReference type="Pfam" id="PF12349">
    <property type="entry name" value="Sterol-sensing"/>
    <property type="match status" value="1"/>
</dbReference>
<keyword evidence="7" id="KW-0325">Glycoprotein</keyword>
<dbReference type="GO" id="GO:0005119">
    <property type="term" value="F:smoothened binding"/>
    <property type="evidence" value="ECO:0007669"/>
    <property type="project" value="TreeGrafter"/>
</dbReference>
<dbReference type="Gene3D" id="1.20.1640.10">
    <property type="entry name" value="Multidrug efflux transporter AcrB transmembrane domain"/>
    <property type="match status" value="2"/>
</dbReference>
<evidence type="ECO:0000256" key="4">
    <source>
        <dbReference type="ARBA" id="ARBA00022989"/>
    </source>
</evidence>
<dbReference type="InterPro" id="IPR053958">
    <property type="entry name" value="HMGCR/SNAP/NPC1-like_SSD"/>
</dbReference>
<dbReference type="GO" id="GO:0097108">
    <property type="term" value="F:hedgehog family protein binding"/>
    <property type="evidence" value="ECO:0007669"/>
    <property type="project" value="TreeGrafter"/>
</dbReference>
<dbReference type="GO" id="GO:0045879">
    <property type="term" value="P:negative regulation of smoothened signaling pathway"/>
    <property type="evidence" value="ECO:0007669"/>
    <property type="project" value="TreeGrafter"/>
</dbReference>
<evidence type="ECO:0000256" key="3">
    <source>
        <dbReference type="ARBA" id="ARBA00022692"/>
    </source>
</evidence>
<evidence type="ECO:0000259" key="10">
    <source>
        <dbReference type="PROSITE" id="PS50156"/>
    </source>
</evidence>
<comment type="subcellular location">
    <subcellularLocation>
        <location evidence="1">Membrane</location>
        <topology evidence="1">Multi-pass membrane protein</topology>
    </subcellularLocation>
</comment>
<feature type="compositionally biased region" description="Low complexity" evidence="8">
    <location>
        <begin position="1187"/>
        <end position="1206"/>
    </location>
</feature>
<reference evidence="11 12" key="1">
    <citation type="submission" date="2019-07" db="EMBL/GenBank/DDBJ databases">
        <title>Draft genome assembly of a fouling barnacle, Amphibalanus amphitrite (Darwin, 1854): The first reference genome for Thecostraca.</title>
        <authorList>
            <person name="Kim W."/>
        </authorList>
    </citation>
    <scope>NUCLEOTIDE SEQUENCE [LARGE SCALE GENOMIC DNA]</scope>
    <source>
        <strain evidence="11">SNU_AA5</strain>
        <tissue evidence="11">Soma without cirri and trophi</tissue>
    </source>
</reference>